<dbReference type="EMBL" id="GGEC01011694">
    <property type="protein sequence ID" value="MBW92177.1"/>
    <property type="molecule type" value="Transcribed_RNA"/>
</dbReference>
<proteinExistence type="predicted"/>
<name>A0A2P2JFD3_RHIMU</name>
<protein>
    <submittedName>
        <fullName evidence="2">Uncharacterized protein</fullName>
    </submittedName>
</protein>
<dbReference type="AlphaFoldDB" id="A0A2P2JFD3"/>
<keyword evidence="1" id="KW-0812">Transmembrane</keyword>
<evidence type="ECO:0000256" key="1">
    <source>
        <dbReference type="SAM" id="Phobius"/>
    </source>
</evidence>
<keyword evidence="1" id="KW-0472">Membrane</keyword>
<evidence type="ECO:0000313" key="2">
    <source>
        <dbReference type="EMBL" id="MBW92177.1"/>
    </source>
</evidence>
<feature type="transmembrane region" description="Helical" evidence="1">
    <location>
        <begin position="24"/>
        <end position="41"/>
    </location>
</feature>
<sequence>MEFSLLNVLYSIHFNVNYIQLCNYYMMSVTLSLICFLGYLLH</sequence>
<keyword evidence="1" id="KW-1133">Transmembrane helix</keyword>
<reference evidence="2" key="1">
    <citation type="submission" date="2018-02" db="EMBL/GenBank/DDBJ databases">
        <title>Rhizophora mucronata_Transcriptome.</title>
        <authorList>
            <person name="Meera S.P."/>
            <person name="Sreeshan A."/>
            <person name="Augustine A."/>
        </authorList>
    </citation>
    <scope>NUCLEOTIDE SEQUENCE</scope>
    <source>
        <tissue evidence="2">Leaf</tissue>
    </source>
</reference>
<accession>A0A2P2JFD3</accession>
<organism evidence="2">
    <name type="scientific">Rhizophora mucronata</name>
    <name type="common">Asiatic mangrove</name>
    <dbReference type="NCBI Taxonomy" id="61149"/>
    <lineage>
        <taxon>Eukaryota</taxon>
        <taxon>Viridiplantae</taxon>
        <taxon>Streptophyta</taxon>
        <taxon>Embryophyta</taxon>
        <taxon>Tracheophyta</taxon>
        <taxon>Spermatophyta</taxon>
        <taxon>Magnoliopsida</taxon>
        <taxon>eudicotyledons</taxon>
        <taxon>Gunneridae</taxon>
        <taxon>Pentapetalae</taxon>
        <taxon>rosids</taxon>
        <taxon>fabids</taxon>
        <taxon>Malpighiales</taxon>
        <taxon>Rhizophoraceae</taxon>
        <taxon>Rhizophora</taxon>
    </lineage>
</organism>